<dbReference type="GO" id="GO:0030414">
    <property type="term" value="F:peptidase inhibitor activity"/>
    <property type="evidence" value="ECO:0007669"/>
    <property type="project" value="TreeGrafter"/>
</dbReference>
<reference evidence="3 4" key="1">
    <citation type="submission" date="2013-05" db="EMBL/GenBank/DDBJ databases">
        <title>Drechslerella stenobrocha genome reveals carnivorous origination and mechanical trapping mechanism of predatory fungi.</title>
        <authorList>
            <person name="Liu X."/>
            <person name="Zhang W."/>
            <person name="Liu K."/>
        </authorList>
    </citation>
    <scope>NUCLEOTIDE SEQUENCE [LARGE SCALE GENOMIC DNA]</scope>
    <source>
        <strain evidence="3 4">248</strain>
    </source>
</reference>
<dbReference type="HOGENOM" id="CLU_043994_4_1_1"/>
<dbReference type="EMBL" id="KI966416">
    <property type="protein sequence ID" value="EWC46687.1"/>
    <property type="molecule type" value="Genomic_DNA"/>
</dbReference>
<feature type="compositionally biased region" description="Low complexity" evidence="1">
    <location>
        <begin position="261"/>
        <end position="273"/>
    </location>
</feature>
<dbReference type="InterPro" id="IPR035810">
    <property type="entry name" value="PEBP_euk"/>
</dbReference>
<evidence type="ECO:0000256" key="1">
    <source>
        <dbReference type="SAM" id="MobiDB-lite"/>
    </source>
</evidence>
<dbReference type="PANTHER" id="PTHR11362:SF148">
    <property type="entry name" value="CARBOXYPEPTIDASE Y INHIBITOR"/>
    <property type="match status" value="1"/>
</dbReference>
<keyword evidence="4" id="KW-1185">Reference proteome</keyword>
<dbReference type="Proteomes" id="UP000024837">
    <property type="component" value="Unassembled WGS sequence"/>
</dbReference>
<dbReference type="CDD" id="cd00866">
    <property type="entry name" value="PEBP_euk"/>
    <property type="match status" value="1"/>
</dbReference>
<dbReference type="PANTHER" id="PTHR11362">
    <property type="entry name" value="PHOSPHATIDYLETHANOLAMINE-BINDING PROTEIN"/>
    <property type="match status" value="1"/>
</dbReference>
<dbReference type="AlphaFoldDB" id="W7I2P6"/>
<protein>
    <recommendedName>
        <fullName evidence="5">PEBP-like protein</fullName>
    </recommendedName>
</protein>
<name>W7I2P6_9PEZI</name>
<accession>W7I2P6</accession>
<dbReference type="GO" id="GO:0030162">
    <property type="term" value="P:regulation of proteolysis"/>
    <property type="evidence" value="ECO:0007669"/>
    <property type="project" value="TreeGrafter"/>
</dbReference>
<evidence type="ECO:0008006" key="5">
    <source>
        <dbReference type="Google" id="ProtNLM"/>
    </source>
</evidence>
<dbReference type="OrthoDB" id="2506647at2759"/>
<feature type="chain" id="PRO_5004895825" description="PEBP-like protein" evidence="2">
    <location>
        <begin position="21"/>
        <end position="318"/>
    </location>
</feature>
<keyword evidence="2" id="KW-0732">Signal</keyword>
<feature type="region of interest" description="Disordered" evidence="1">
    <location>
        <begin position="261"/>
        <end position="281"/>
    </location>
</feature>
<dbReference type="InterPro" id="IPR008914">
    <property type="entry name" value="PEBP"/>
</dbReference>
<dbReference type="Pfam" id="PF01161">
    <property type="entry name" value="PBP"/>
    <property type="match status" value="1"/>
</dbReference>
<dbReference type="InterPro" id="IPR036610">
    <property type="entry name" value="PEBP-like_sf"/>
</dbReference>
<proteinExistence type="predicted"/>
<feature type="signal peptide" evidence="2">
    <location>
        <begin position="1"/>
        <end position="20"/>
    </location>
</feature>
<sequence>MVSWHTRLAVLLALAAPTLSQTPPGFSPQAASILPIAYSSPSLNPKFIVNGAALSKNTVQSEPIVYVPAALANQTFTLLMLDPDAPSPRNNSLSQVLHWLQPGLRATPNTQITGPDGITTLLQLGTTFTAAIAPYLGPAPPSQEPHRYIFLLFAQRNSTFALPDGFERFQGGADRLRFDADPFTQAAGLGAPILGNFLLVGASARDEGIQGTTSTIGLLEPGAVTTPLVIFNTTAGASSGLGPSLTSTSNSTWDPAWSTTSAGPAFAGTGAPTDQNSNGSAFGFPTPSPTQTKNEGAKIASSMSISLGVAVALLWLAT</sequence>
<organism evidence="3 4">
    <name type="scientific">Drechslerella stenobrocha 248</name>
    <dbReference type="NCBI Taxonomy" id="1043628"/>
    <lineage>
        <taxon>Eukaryota</taxon>
        <taxon>Fungi</taxon>
        <taxon>Dikarya</taxon>
        <taxon>Ascomycota</taxon>
        <taxon>Pezizomycotina</taxon>
        <taxon>Orbiliomycetes</taxon>
        <taxon>Orbiliales</taxon>
        <taxon>Orbiliaceae</taxon>
        <taxon>Drechslerella</taxon>
    </lineage>
</organism>
<dbReference type="GO" id="GO:0005543">
    <property type="term" value="F:phospholipid binding"/>
    <property type="evidence" value="ECO:0007669"/>
    <property type="project" value="TreeGrafter"/>
</dbReference>
<gene>
    <name evidence="3" type="ORF">DRE_04174</name>
</gene>
<evidence type="ECO:0000256" key="2">
    <source>
        <dbReference type="SAM" id="SignalP"/>
    </source>
</evidence>
<evidence type="ECO:0000313" key="4">
    <source>
        <dbReference type="Proteomes" id="UP000024837"/>
    </source>
</evidence>
<dbReference type="Gene3D" id="3.90.280.10">
    <property type="entry name" value="PEBP-like"/>
    <property type="match status" value="1"/>
</dbReference>
<dbReference type="GO" id="GO:0046578">
    <property type="term" value="P:regulation of Ras protein signal transduction"/>
    <property type="evidence" value="ECO:0007669"/>
    <property type="project" value="TreeGrafter"/>
</dbReference>
<dbReference type="SUPFAM" id="SSF49777">
    <property type="entry name" value="PEBP-like"/>
    <property type="match status" value="1"/>
</dbReference>
<evidence type="ECO:0000313" key="3">
    <source>
        <dbReference type="EMBL" id="EWC46687.1"/>
    </source>
</evidence>